<dbReference type="AlphaFoldDB" id="A0AAC8W3A9"/>
<dbReference type="KEGG" id="ati:AL072_24415"/>
<gene>
    <name evidence="1" type="ORF">AL072_24415</name>
</gene>
<name>A0AAC8W3A9_9PROT</name>
<reference evidence="2" key="1">
    <citation type="submission" date="2015-08" db="EMBL/GenBank/DDBJ databases">
        <title>Complete Genome Sequence of Azospirillum thiophilum BV-S.</title>
        <authorList>
            <person name="Fomenkov A."/>
            <person name="Vincze T."/>
            <person name="Grabovich M."/>
            <person name="Dubinina G."/>
            <person name="Orlova M."/>
            <person name="Belousova E."/>
            <person name="Roberts R.J."/>
        </authorList>
    </citation>
    <scope>NUCLEOTIDE SEQUENCE [LARGE SCALE GENOMIC DNA]</scope>
    <source>
        <strain evidence="2">BV-S</strain>
    </source>
</reference>
<reference evidence="1 2" key="2">
    <citation type="journal article" date="2016" name="Genome Announc.">
        <title>Complete Genome Sequence of a Strain of Azospirillum thiophilum Isolated from a Sulfide Spring.</title>
        <authorList>
            <person name="Fomenkov A."/>
            <person name="Vincze T."/>
            <person name="Grabovich M."/>
            <person name="Anton B.P."/>
            <person name="Dubinina G."/>
            <person name="Orlova M."/>
            <person name="Belousova E."/>
            <person name="Roberts R.J."/>
        </authorList>
    </citation>
    <scope>NUCLEOTIDE SEQUENCE [LARGE SCALE GENOMIC DNA]</scope>
    <source>
        <strain evidence="1 2">BV-S</strain>
    </source>
</reference>
<accession>A0AAC8W3A9</accession>
<dbReference type="Proteomes" id="UP000069935">
    <property type="component" value="Chromosome 4"/>
</dbReference>
<keyword evidence="2" id="KW-1185">Reference proteome</keyword>
<sequence length="94" mass="10668">MARILREVVSTSSNRLAARSESFWARSLSMTSFGLWPSWHPPTIDRRLAIAAAVTKRTKDRDLISVVSSIHRTGVQAHRWLVGMGFHIRYGMFA</sequence>
<protein>
    <submittedName>
        <fullName evidence="1">Uncharacterized protein</fullName>
    </submittedName>
</protein>
<organism evidence="1 2">
    <name type="scientific">Azospirillum thiophilum</name>
    <dbReference type="NCBI Taxonomy" id="528244"/>
    <lineage>
        <taxon>Bacteria</taxon>
        <taxon>Pseudomonadati</taxon>
        <taxon>Pseudomonadota</taxon>
        <taxon>Alphaproteobacteria</taxon>
        <taxon>Rhodospirillales</taxon>
        <taxon>Azospirillaceae</taxon>
        <taxon>Azospirillum</taxon>
    </lineage>
</organism>
<proteinExistence type="predicted"/>
<evidence type="ECO:0000313" key="1">
    <source>
        <dbReference type="EMBL" id="ALG74135.1"/>
    </source>
</evidence>
<dbReference type="EMBL" id="CP012404">
    <property type="protein sequence ID" value="ALG74135.1"/>
    <property type="molecule type" value="Genomic_DNA"/>
</dbReference>
<evidence type="ECO:0000313" key="2">
    <source>
        <dbReference type="Proteomes" id="UP000069935"/>
    </source>
</evidence>